<evidence type="ECO:0000313" key="2">
    <source>
        <dbReference type="EMBL" id="KFE68686.1"/>
    </source>
</evidence>
<sequence>MRLGEGQTPQGDGMKTMRLDEGTVQAGEGGAALVMLPVCVCGSGLEAPSASGPAAPVPTCPACGGSQLRASAPEHRHLQDFLSAFV</sequence>
<organism evidence="2 3">
    <name type="scientific">Hyalangium minutum</name>
    <dbReference type="NCBI Taxonomy" id="394096"/>
    <lineage>
        <taxon>Bacteria</taxon>
        <taxon>Pseudomonadati</taxon>
        <taxon>Myxococcota</taxon>
        <taxon>Myxococcia</taxon>
        <taxon>Myxococcales</taxon>
        <taxon>Cystobacterineae</taxon>
        <taxon>Archangiaceae</taxon>
        <taxon>Hyalangium</taxon>
    </lineage>
</organism>
<dbReference type="AlphaFoldDB" id="A0A085WLX3"/>
<comment type="caution">
    <text evidence="2">The sequence shown here is derived from an EMBL/GenBank/DDBJ whole genome shotgun (WGS) entry which is preliminary data.</text>
</comment>
<proteinExistence type="predicted"/>
<dbReference type="Proteomes" id="UP000028725">
    <property type="component" value="Unassembled WGS sequence"/>
</dbReference>
<gene>
    <name evidence="2" type="ORF">DB31_7923</name>
</gene>
<feature type="region of interest" description="Disordered" evidence="1">
    <location>
        <begin position="1"/>
        <end position="20"/>
    </location>
</feature>
<accession>A0A085WLX3</accession>
<keyword evidence="3" id="KW-1185">Reference proteome</keyword>
<evidence type="ECO:0000313" key="3">
    <source>
        <dbReference type="Proteomes" id="UP000028725"/>
    </source>
</evidence>
<reference evidence="2 3" key="1">
    <citation type="submission" date="2014-04" db="EMBL/GenBank/DDBJ databases">
        <title>Genome assembly of Hyalangium minutum DSM 14724.</title>
        <authorList>
            <person name="Sharma G."/>
            <person name="Subramanian S."/>
        </authorList>
    </citation>
    <scope>NUCLEOTIDE SEQUENCE [LARGE SCALE GENOMIC DNA]</scope>
    <source>
        <strain evidence="2 3">DSM 14724</strain>
    </source>
</reference>
<dbReference type="EMBL" id="JMCB01000006">
    <property type="protein sequence ID" value="KFE68686.1"/>
    <property type="molecule type" value="Genomic_DNA"/>
</dbReference>
<protein>
    <submittedName>
        <fullName evidence="2">Uncharacterized protein</fullName>
    </submittedName>
</protein>
<evidence type="ECO:0000256" key="1">
    <source>
        <dbReference type="SAM" id="MobiDB-lite"/>
    </source>
</evidence>
<name>A0A085WLX3_9BACT</name>